<protein>
    <submittedName>
        <fullName evidence="2">Uncharacterized protein</fullName>
    </submittedName>
</protein>
<dbReference type="Proteomes" id="UP001530377">
    <property type="component" value="Unassembled WGS sequence"/>
</dbReference>
<keyword evidence="1" id="KW-0472">Membrane</keyword>
<reference evidence="2 3" key="1">
    <citation type="submission" date="2024-10" db="EMBL/GenBank/DDBJ databases">
        <title>Updated reference genomes for cyclostephanoid diatoms.</title>
        <authorList>
            <person name="Roberts W.R."/>
            <person name="Alverson A.J."/>
        </authorList>
    </citation>
    <scope>NUCLEOTIDE SEQUENCE [LARGE SCALE GENOMIC DNA]</scope>
    <source>
        <strain evidence="2 3">AJA228-03</strain>
    </source>
</reference>
<keyword evidence="1" id="KW-0812">Transmembrane</keyword>
<feature type="transmembrane region" description="Helical" evidence="1">
    <location>
        <begin position="21"/>
        <end position="39"/>
    </location>
</feature>
<evidence type="ECO:0000313" key="2">
    <source>
        <dbReference type="EMBL" id="KAL3817466.1"/>
    </source>
</evidence>
<evidence type="ECO:0000256" key="1">
    <source>
        <dbReference type="SAM" id="Phobius"/>
    </source>
</evidence>
<sequence length="92" mass="10598">MSFLDALLRSPIINGSYRQSYPYQVFSVYGFAYISKLFWEWSTKYDPNSQYGEMMNLRAGSVLMGVFGMVQALINVGLIGNMWSKKPMRYSV</sequence>
<accession>A0ABD3RZ67</accession>
<dbReference type="EMBL" id="JALLPB020000103">
    <property type="protein sequence ID" value="KAL3817466.1"/>
    <property type="molecule type" value="Genomic_DNA"/>
</dbReference>
<keyword evidence="1" id="KW-1133">Transmembrane helix</keyword>
<comment type="caution">
    <text evidence="2">The sequence shown here is derived from an EMBL/GenBank/DDBJ whole genome shotgun (WGS) entry which is preliminary data.</text>
</comment>
<keyword evidence="3" id="KW-1185">Reference proteome</keyword>
<feature type="transmembrane region" description="Helical" evidence="1">
    <location>
        <begin position="59"/>
        <end position="79"/>
    </location>
</feature>
<evidence type="ECO:0000313" key="3">
    <source>
        <dbReference type="Proteomes" id="UP001530377"/>
    </source>
</evidence>
<proteinExistence type="predicted"/>
<name>A0ABD3RZ67_9STRA</name>
<organism evidence="2 3">
    <name type="scientific">Cyclostephanos tholiformis</name>
    <dbReference type="NCBI Taxonomy" id="382380"/>
    <lineage>
        <taxon>Eukaryota</taxon>
        <taxon>Sar</taxon>
        <taxon>Stramenopiles</taxon>
        <taxon>Ochrophyta</taxon>
        <taxon>Bacillariophyta</taxon>
        <taxon>Coscinodiscophyceae</taxon>
        <taxon>Thalassiosirophycidae</taxon>
        <taxon>Stephanodiscales</taxon>
        <taxon>Stephanodiscaceae</taxon>
        <taxon>Cyclostephanos</taxon>
    </lineage>
</organism>
<gene>
    <name evidence="2" type="ORF">ACHAXA_001473</name>
</gene>
<dbReference type="AlphaFoldDB" id="A0ABD3RZ67"/>